<comment type="caution">
    <text evidence="3">The sequence shown here is derived from an EMBL/GenBank/DDBJ whole genome shotgun (WGS) entry which is preliminary data.</text>
</comment>
<feature type="domain" description="Rubisco accumulation factor 1 C-terminal" evidence="2">
    <location>
        <begin position="57"/>
        <end position="196"/>
    </location>
</feature>
<gene>
    <name evidence="3" type="ORF">CTEN210_08051</name>
</gene>
<evidence type="ECO:0000313" key="4">
    <source>
        <dbReference type="Proteomes" id="UP001054902"/>
    </source>
</evidence>
<sequence length="221" mass="24094">MKASLFLCLTFASIAHAWVSPFGKTPAQIDTKLSMSTSSSSIGAVHGENSCFLPLEQCDNEYYAPRILQIAGMYPGITKEELFAVTSTPAAELGQWSYDFSDPTGPQLGTVALPGRHMIANCEDPCVVIAEHFSLGVPMPDAINEAVDILVIVDRAVKTFAERKFLVLEVPGEGVLIKAFNTKDEIPSGSEILGRVEFVQLPWLPCMQKKKSGFMEDDSVY</sequence>
<keyword evidence="1" id="KW-0732">Signal</keyword>
<evidence type="ECO:0000313" key="3">
    <source>
        <dbReference type="EMBL" id="GFH51575.1"/>
    </source>
</evidence>
<feature type="signal peptide" evidence="1">
    <location>
        <begin position="1"/>
        <end position="17"/>
    </location>
</feature>
<protein>
    <recommendedName>
        <fullName evidence="2">Rubisco accumulation factor 1 C-terminal domain-containing protein</fullName>
    </recommendedName>
</protein>
<evidence type="ECO:0000256" key="1">
    <source>
        <dbReference type="SAM" id="SignalP"/>
    </source>
</evidence>
<evidence type="ECO:0000259" key="2">
    <source>
        <dbReference type="Pfam" id="PF18087"/>
    </source>
</evidence>
<dbReference type="Proteomes" id="UP001054902">
    <property type="component" value="Unassembled WGS sequence"/>
</dbReference>
<name>A0AAD3H5X2_9STRA</name>
<keyword evidence="4" id="KW-1185">Reference proteome</keyword>
<dbReference type="Pfam" id="PF18087">
    <property type="entry name" value="RuBisCo_chap_C"/>
    <property type="match status" value="1"/>
</dbReference>
<feature type="chain" id="PRO_5041970444" description="Rubisco accumulation factor 1 C-terminal domain-containing protein" evidence="1">
    <location>
        <begin position="18"/>
        <end position="221"/>
    </location>
</feature>
<dbReference type="EMBL" id="BLLK01000045">
    <property type="protein sequence ID" value="GFH51575.1"/>
    <property type="molecule type" value="Genomic_DNA"/>
</dbReference>
<organism evidence="3 4">
    <name type="scientific">Chaetoceros tenuissimus</name>
    <dbReference type="NCBI Taxonomy" id="426638"/>
    <lineage>
        <taxon>Eukaryota</taxon>
        <taxon>Sar</taxon>
        <taxon>Stramenopiles</taxon>
        <taxon>Ochrophyta</taxon>
        <taxon>Bacillariophyta</taxon>
        <taxon>Coscinodiscophyceae</taxon>
        <taxon>Chaetocerotophycidae</taxon>
        <taxon>Chaetocerotales</taxon>
        <taxon>Chaetocerotaceae</taxon>
        <taxon>Chaetoceros</taxon>
    </lineage>
</organism>
<dbReference type="InterPro" id="IPR040858">
    <property type="entry name" value="Raf1_C"/>
</dbReference>
<reference evidence="3 4" key="1">
    <citation type="journal article" date="2021" name="Sci. Rep.">
        <title>The genome of the diatom Chaetoceros tenuissimus carries an ancient integrated fragment of an extant virus.</title>
        <authorList>
            <person name="Hongo Y."/>
            <person name="Kimura K."/>
            <person name="Takaki Y."/>
            <person name="Yoshida Y."/>
            <person name="Baba S."/>
            <person name="Kobayashi G."/>
            <person name="Nagasaki K."/>
            <person name="Hano T."/>
            <person name="Tomaru Y."/>
        </authorList>
    </citation>
    <scope>NUCLEOTIDE SEQUENCE [LARGE SCALE GENOMIC DNA]</scope>
    <source>
        <strain evidence="3 4">NIES-3715</strain>
    </source>
</reference>
<accession>A0AAD3H5X2</accession>
<dbReference type="AlphaFoldDB" id="A0AAD3H5X2"/>
<proteinExistence type="predicted"/>